<evidence type="ECO:0000313" key="5">
    <source>
        <dbReference type="Proteomes" id="UP000651475"/>
    </source>
</evidence>
<keyword evidence="5" id="KW-1185">Reference proteome</keyword>
<evidence type="ECO:0000259" key="3">
    <source>
        <dbReference type="Pfam" id="PF03358"/>
    </source>
</evidence>
<evidence type="ECO:0000313" key="4">
    <source>
        <dbReference type="EMBL" id="MBC5633196.1"/>
    </source>
</evidence>
<sequence>MKVLAINGSSRKDGNTADMLNLVLAEIEKEGHEIELIQLAGHTINPCKACFACAGKSNCVFDNDIFRELYTKMTEADAIVLGSSTYSADVSSTLKAVIERASVVSDTNPGMFRHKVAGAVAVARRAGAMNTIDTINHFFLNKEMYLVGSTYWNIAYGRLPGEALKDEEGVANMKNLGENIAWLLNHLK</sequence>
<dbReference type="InterPro" id="IPR005025">
    <property type="entry name" value="FMN_Rdtase-like_dom"/>
</dbReference>
<name>A0ABR7DP26_9BACT</name>
<dbReference type="PANTHER" id="PTHR43278:SF4">
    <property type="entry name" value="NAD(P)H-DEPENDENT FMN-CONTAINING OXIDOREDUCTASE YWQN-RELATED"/>
    <property type="match status" value="1"/>
</dbReference>
<evidence type="ECO:0000256" key="1">
    <source>
        <dbReference type="ARBA" id="ARBA00022630"/>
    </source>
</evidence>
<keyword evidence="2" id="KW-0288">FMN</keyword>
<reference evidence="4 5" key="1">
    <citation type="submission" date="2020-08" db="EMBL/GenBank/DDBJ databases">
        <title>Genome public.</title>
        <authorList>
            <person name="Liu C."/>
            <person name="Sun Q."/>
        </authorList>
    </citation>
    <scope>NUCLEOTIDE SEQUENCE [LARGE SCALE GENOMIC DNA]</scope>
    <source>
        <strain evidence="4 5">NSJ-79</strain>
    </source>
</reference>
<dbReference type="EMBL" id="JACOOJ010000016">
    <property type="protein sequence ID" value="MBC5633196.1"/>
    <property type="molecule type" value="Genomic_DNA"/>
</dbReference>
<keyword evidence="1" id="KW-0285">Flavoprotein</keyword>
<gene>
    <name evidence="4" type="ORF">H8S65_10500</name>
</gene>
<dbReference type="Pfam" id="PF03358">
    <property type="entry name" value="FMN_red"/>
    <property type="match status" value="1"/>
</dbReference>
<dbReference type="PANTHER" id="PTHR43278">
    <property type="entry name" value="NAD(P)H-DEPENDENT FMN-CONTAINING OXIDOREDUCTASE YWQN-RELATED"/>
    <property type="match status" value="1"/>
</dbReference>
<accession>A0ABR7DP26</accession>
<dbReference type="SUPFAM" id="SSF52218">
    <property type="entry name" value="Flavoproteins"/>
    <property type="match status" value="1"/>
</dbReference>
<dbReference type="Gene3D" id="3.40.50.360">
    <property type="match status" value="1"/>
</dbReference>
<organism evidence="4 5">
    <name type="scientific">Parabacteroides hominis</name>
    <dbReference type="NCBI Taxonomy" id="2763057"/>
    <lineage>
        <taxon>Bacteria</taxon>
        <taxon>Pseudomonadati</taxon>
        <taxon>Bacteroidota</taxon>
        <taxon>Bacteroidia</taxon>
        <taxon>Bacteroidales</taxon>
        <taxon>Tannerellaceae</taxon>
        <taxon>Parabacteroides</taxon>
    </lineage>
</organism>
<dbReference type="InterPro" id="IPR029039">
    <property type="entry name" value="Flavoprotein-like_sf"/>
</dbReference>
<proteinExistence type="predicted"/>
<dbReference type="Proteomes" id="UP000651475">
    <property type="component" value="Unassembled WGS sequence"/>
</dbReference>
<protein>
    <submittedName>
        <fullName evidence="4">Flavodoxin family protein</fullName>
    </submittedName>
</protein>
<evidence type="ECO:0000256" key="2">
    <source>
        <dbReference type="ARBA" id="ARBA00022643"/>
    </source>
</evidence>
<comment type="caution">
    <text evidence="4">The sequence shown here is derived from an EMBL/GenBank/DDBJ whole genome shotgun (WGS) entry which is preliminary data.</text>
</comment>
<dbReference type="InterPro" id="IPR051796">
    <property type="entry name" value="ISF_SsuE-like"/>
</dbReference>
<feature type="domain" description="NADPH-dependent FMN reductase-like" evidence="3">
    <location>
        <begin position="1"/>
        <end position="156"/>
    </location>
</feature>